<comment type="caution">
    <text evidence="3">The sequence shown here is derived from an EMBL/GenBank/DDBJ whole genome shotgun (WGS) entry which is preliminary data.</text>
</comment>
<feature type="region of interest" description="Disordered" evidence="1">
    <location>
        <begin position="162"/>
        <end position="201"/>
    </location>
</feature>
<evidence type="ECO:0000259" key="2">
    <source>
        <dbReference type="Pfam" id="PF05486"/>
    </source>
</evidence>
<evidence type="ECO:0000313" key="4">
    <source>
        <dbReference type="Proteomes" id="UP001165120"/>
    </source>
</evidence>
<feature type="compositionally biased region" description="Low complexity" evidence="1">
    <location>
        <begin position="191"/>
        <end position="201"/>
    </location>
</feature>
<dbReference type="Pfam" id="PF05486">
    <property type="entry name" value="SRP9-21"/>
    <property type="match status" value="1"/>
</dbReference>
<protein>
    <submittedName>
        <fullName evidence="3">Unnamed protein product</fullName>
    </submittedName>
</protein>
<feature type="domain" description="SRP9" evidence="2">
    <location>
        <begin position="7"/>
        <end position="96"/>
    </location>
</feature>
<name>A0A9W6WD24_CANBO</name>
<feature type="region of interest" description="Disordered" evidence="1">
    <location>
        <begin position="98"/>
        <end position="139"/>
    </location>
</feature>
<proteinExistence type="predicted"/>
<dbReference type="InterPro" id="IPR039432">
    <property type="entry name" value="SRP9_dom"/>
</dbReference>
<evidence type="ECO:0000313" key="3">
    <source>
        <dbReference type="EMBL" id="GME78884.1"/>
    </source>
</evidence>
<dbReference type="AlphaFoldDB" id="A0A9W6WD24"/>
<dbReference type="EMBL" id="BSXN01003270">
    <property type="protein sequence ID" value="GME78884.1"/>
    <property type="molecule type" value="Genomic_DNA"/>
</dbReference>
<gene>
    <name evidence="3" type="ORF">Cboi02_000595500</name>
</gene>
<evidence type="ECO:0000256" key="1">
    <source>
        <dbReference type="SAM" id="MobiDB-lite"/>
    </source>
</evidence>
<organism evidence="3 4">
    <name type="scientific">Candida boidinii</name>
    <name type="common">Yeast</name>
    <dbReference type="NCBI Taxonomy" id="5477"/>
    <lineage>
        <taxon>Eukaryota</taxon>
        <taxon>Fungi</taxon>
        <taxon>Dikarya</taxon>
        <taxon>Ascomycota</taxon>
        <taxon>Saccharomycotina</taxon>
        <taxon>Pichiomycetes</taxon>
        <taxon>Pichiales</taxon>
        <taxon>Pichiaceae</taxon>
        <taxon>Ogataea</taxon>
        <taxon>Ogataea/Candida clade</taxon>
    </lineage>
</organism>
<keyword evidence="4" id="KW-1185">Reference proteome</keyword>
<dbReference type="Proteomes" id="UP001165120">
    <property type="component" value="Unassembled WGS sequence"/>
</dbReference>
<accession>A0A9W6WD24</accession>
<feature type="compositionally biased region" description="Basic and acidic residues" evidence="1">
    <location>
        <begin position="111"/>
        <end position="134"/>
    </location>
</feature>
<reference evidence="3" key="1">
    <citation type="submission" date="2023-04" db="EMBL/GenBank/DDBJ databases">
        <title>Candida boidinii NBRC 10035.</title>
        <authorList>
            <person name="Ichikawa N."/>
            <person name="Sato H."/>
            <person name="Tonouchi N."/>
        </authorList>
    </citation>
    <scope>NUCLEOTIDE SEQUENCE</scope>
    <source>
        <strain evidence="3">NBRC 10035</strain>
    </source>
</reference>
<sequence length="246" mass="27396">MSQKCPSVNIFIERSLNLFEASPNTVTKLKKLKLKNEKNEEFKNLSKDYKNFDKLSKNYVVFKTTDSVTGTVIKYKTNKSKDVSRLITFAGPFGVQSTKTKSIDKNGGAKLNDDDANKDTEMKNVSENNDDKINKNNNNKSKITYTVNIRGLSSVMTNKKYESNIPENTPEPETSAAPSTGDDLLSKEATPQPQSQQAPSSGKNFFFDFEALEFVCLSSEGSGLWVLKLEELVSEDIRLSIDCSNG</sequence>